<dbReference type="Gene3D" id="1.10.1760.20">
    <property type="match status" value="1"/>
</dbReference>
<dbReference type="InterPro" id="IPR024529">
    <property type="entry name" value="ECF_trnsprt_substrate-spec"/>
</dbReference>
<comment type="caution">
    <text evidence="2">The sequence shown here is derived from an EMBL/GenBank/DDBJ whole genome shotgun (WGS) entry which is preliminary data.</text>
</comment>
<name>A0ABR7JTK5_9FIRM</name>
<gene>
    <name evidence="2" type="ORF">H8923_15980</name>
</gene>
<feature type="transmembrane region" description="Helical" evidence="1">
    <location>
        <begin position="66"/>
        <end position="86"/>
    </location>
</feature>
<keyword evidence="1" id="KW-0812">Transmembrane</keyword>
<feature type="transmembrane region" description="Helical" evidence="1">
    <location>
        <begin position="39"/>
        <end position="59"/>
    </location>
</feature>
<accession>A0ABR7JTK5</accession>
<dbReference type="RefSeq" id="WP_153972855.1">
    <property type="nucleotide sequence ID" value="NZ_JACRWE010000012.1"/>
</dbReference>
<evidence type="ECO:0000313" key="3">
    <source>
        <dbReference type="Proteomes" id="UP000609849"/>
    </source>
</evidence>
<dbReference type="Proteomes" id="UP000609849">
    <property type="component" value="Unassembled WGS sequence"/>
</dbReference>
<evidence type="ECO:0000256" key="1">
    <source>
        <dbReference type="SAM" id="Phobius"/>
    </source>
</evidence>
<feature type="transmembrane region" description="Helical" evidence="1">
    <location>
        <begin position="170"/>
        <end position="195"/>
    </location>
</feature>
<proteinExistence type="predicted"/>
<reference evidence="2 3" key="1">
    <citation type="submission" date="2020-08" db="EMBL/GenBank/DDBJ databases">
        <authorList>
            <person name="Liu C."/>
            <person name="Sun Q."/>
        </authorList>
    </citation>
    <scope>NUCLEOTIDE SEQUENCE [LARGE SCALE GENOMIC DNA]</scope>
    <source>
        <strain evidence="2 3">NSJ-18</strain>
    </source>
</reference>
<feature type="transmembrane region" description="Helical" evidence="1">
    <location>
        <begin position="125"/>
        <end position="150"/>
    </location>
</feature>
<keyword evidence="3" id="KW-1185">Reference proteome</keyword>
<feature type="transmembrane region" description="Helical" evidence="1">
    <location>
        <begin position="92"/>
        <end position="113"/>
    </location>
</feature>
<feature type="transmembrane region" description="Helical" evidence="1">
    <location>
        <begin position="12"/>
        <end position="33"/>
    </location>
</feature>
<dbReference type="EMBL" id="JACRWE010000012">
    <property type="protein sequence ID" value="MBC5998253.1"/>
    <property type="molecule type" value="Genomic_DNA"/>
</dbReference>
<keyword evidence="1" id="KW-0472">Membrane</keyword>
<sequence>MVNSQVATRKKVNVKRMTIISLLSAISIMLSMIPQVGYIQIGPIAITTMCIPVIIGGIMEGPIAGASIGFIFGITSMFRALMGLAGPTGFVFMNPLVSVLPRVLIGVVAYYSFKMSMKLIKNTYVAGCISGALASIINTVGVLSMIYVLYAAEYAVALEKSPGAAKALLIGVATTNGIAEALGGALVVSAVVAVLKKSKK</sequence>
<organism evidence="2 3">
    <name type="scientific">Romboutsia faecis</name>
    <dbReference type="NCBI Taxonomy" id="2764597"/>
    <lineage>
        <taxon>Bacteria</taxon>
        <taxon>Bacillati</taxon>
        <taxon>Bacillota</taxon>
        <taxon>Clostridia</taxon>
        <taxon>Peptostreptococcales</taxon>
        <taxon>Peptostreptococcaceae</taxon>
        <taxon>Romboutsia</taxon>
    </lineage>
</organism>
<evidence type="ECO:0000313" key="2">
    <source>
        <dbReference type="EMBL" id="MBC5998253.1"/>
    </source>
</evidence>
<keyword evidence="1" id="KW-1133">Transmembrane helix</keyword>
<protein>
    <submittedName>
        <fullName evidence="2">ECF transporter S component</fullName>
    </submittedName>
</protein>
<dbReference type="Pfam" id="PF12822">
    <property type="entry name" value="ECF_trnsprt"/>
    <property type="match status" value="1"/>
</dbReference>